<comment type="similarity">
    <text evidence="2">Belongs to the USE1 family.</text>
</comment>
<dbReference type="OMA" id="YAWIFGL"/>
<evidence type="ECO:0000256" key="4">
    <source>
        <dbReference type="ARBA" id="ARBA00022692"/>
    </source>
</evidence>
<evidence type="ECO:0000256" key="5">
    <source>
        <dbReference type="ARBA" id="ARBA00022824"/>
    </source>
</evidence>
<evidence type="ECO:0000256" key="9">
    <source>
        <dbReference type="ARBA" id="ARBA00023136"/>
    </source>
</evidence>
<dbReference type="GO" id="GO:0015031">
    <property type="term" value="P:protein transport"/>
    <property type="evidence" value="ECO:0007669"/>
    <property type="project" value="UniProtKB-KW"/>
</dbReference>
<evidence type="ECO:0000313" key="13">
    <source>
        <dbReference type="Proteomes" id="UP000076632"/>
    </source>
</evidence>
<keyword evidence="13" id="KW-1185">Reference proteome</keyword>
<evidence type="ECO:0000313" key="12">
    <source>
        <dbReference type="EMBL" id="KZF23627.1"/>
    </source>
</evidence>
<dbReference type="GO" id="GO:0005789">
    <property type="term" value="C:endoplasmic reticulum membrane"/>
    <property type="evidence" value="ECO:0007669"/>
    <property type="project" value="UniProtKB-SubCell"/>
</dbReference>
<keyword evidence="9 11" id="KW-0472">Membrane</keyword>
<accession>A0A161TCT8</accession>
<keyword evidence="5" id="KW-0256">Endoplasmic reticulum</keyword>
<dbReference type="InterPro" id="IPR019150">
    <property type="entry name" value="Vesicle_transport_protein_Use1"/>
</dbReference>
<dbReference type="EMBL" id="KV407457">
    <property type="protein sequence ID" value="KZF23627.1"/>
    <property type="molecule type" value="Genomic_DNA"/>
</dbReference>
<evidence type="ECO:0000256" key="10">
    <source>
        <dbReference type="SAM" id="MobiDB-lite"/>
    </source>
</evidence>
<dbReference type="GO" id="GO:0031201">
    <property type="term" value="C:SNARE complex"/>
    <property type="evidence" value="ECO:0007669"/>
    <property type="project" value="TreeGrafter"/>
</dbReference>
<sequence length="295" mass="33191">MARDARTATQGLSPASVDLTRLLSRLERVILHPDNPVDLSRSPYERTKIGANLEYARSLLLRLEHENSAVRIQSKKHSAQVDLSQKRELIRKLNERLYELGQVDDEAWQEDEVETNSDDEAEREAFPRPTDGGKKENEVHAEFGGLDQKERANYNGGAESSNTLRSRRRVSLPTDSGLATGSSLSQTAKTENLLSHNRTEQESLTTSLLNMAEALKASSLRFGQSLEAEKEILDRAGQGLEKNVSSMEAAEKRMGTLRRMTEGKGWWGRMLMYAWITGLMILAFAIVFVMPKLRF</sequence>
<dbReference type="InParanoid" id="A0A161TCT8"/>
<dbReference type="GeneID" id="28900140"/>
<feature type="compositionally biased region" description="Acidic residues" evidence="10">
    <location>
        <begin position="107"/>
        <end position="122"/>
    </location>
</feature>
<organism evidence="12 13">
    <name type="scientific">Xylona heveae (strain CBS 132557 / TC161)</name>
    <dbReference type="NCBI Taxonomy" id="1328760"/>
    <lineage>
        <taxon>Eukaryota</taxon>
        <taxon>Fungi</taxon>
        <taxon>Dikarya</taxon>
        <taxon>Ascomycota</taxon>
        <taxon>Pezizomycotina</taxon>
        <taxon>Xylonomycetes</taxon>
        <taxon>Xylonales</taxon>
        <taxon>Xylonaceae</taxon>
        <taxon>Xylona</taxon>
    </lineage>
</organism>
<dbReference type="PANTHER" id="PTHR13050">
    <property type="entry name" value="USE1-LIKE PROTEIN"/>
    <property type="match status" value="1"/>
</dbReference>
<dbReference type="GO" id="GO:0006890">
    <property type="term" value="P:retrograde vesicle-mediated transport, Golgi to endoplasmic reticulum"/>
    <property type="evidence" value="ECO:0007669"/>
    <property type="project" value="TreeGrafter"/>
</dbReference>
<gene>
    <name evidence="12" type="ORF">L228DRAFT_267608</name>
</gene>
<feature type="compositionally biased region" description="Basic and acidic residues" evidence="10">
    <location>
        <begin position="123"/>
        <end position="152"/>
    </location>
</feature>
<feature type="compositionally biased region" description="Polar residues" evidence="10">
    <location>
        <begin position="173"/>
        <end position="199"/>
    </location>
</feature>
<keyword evidence="8 11" id="KW-1133">Transmembrane helix</keyword>
<evidence type="ECO:0000256" key="3">
    <source>
        <dbReference type="ARBA" id="ARBA00022448"/>
    </source>
</evidence>
<evidence type="ECO:0000256" key="6">
    <source>
        <dbReference type="ARBA" id="ARBA00022892"/>
    </source>
</evidence>
<evidence type="ECO:0000256" key="8">
    <source>
        <dbReference type="ARBA" id="ARBA00022989"/>
    </source>
</evidence>
<dbReference type="GO" id="GO:0005484">
    <property type="term" value="F:SNAP receptor activity"/>
    <property type="evidence" value="ECO:0007669"/>
    <property type="project" value="TreeGrafter"/>
</dbReference>
<evidence type="ECO:0000256" key="1">
    <source>
        <dbReference type="ARBA" id="ARBA00004163"/>
    </source>
</evidence>
<evidence type="ECO:0008006" key="14">
    <source>
        <dbReference type="Google" id="ProtNLM"/>
    </source>
</evidence>
<dbReference type="RefSeq" id="XP_018189182.1">
    <property type="nucleotide sequence ID" value="XM_018335003.1"/>
</dbReference>
<keyword evidence="6" id="KW-0931">ER-Golgi transport</keyword>
<dbReference type="PANTHER" id="PTHR13050:SF7">
    <property type="entry name" value="VESICLE TRANSPORT PROTEIN USE1"/>
    <property type="match status" value="1"/>
</dbReference>
<keyword evidence="7" id="KW-0653">Protein transport</keyword>
<comment type="subcellular location">
    <subcellularLocation>
        <location evidence="1">Endoplasmic reticulum membrane</location>
        <topology evidence="1">Single-pass type IV membrane protein</topology>
    </subcellularLocation>
</comment>
<dbReference type="Proteomes" id="UP000076632">
    <property type="component" value="Unassembled WGS sequence"/>
</dbReference>
<feature type="transmembrane region" description="Helical" evidence="11">
    <location>
        <begin position="270"/>
        <end position="290"/>
    </location>
</feature>
<name>A0A161TCT8_XYLHT</name>
<keyword evidence="4 11" id="KW-0812">Transmembrane</keyword>
<evidence type="ECO:0000256" key="2">
    <source>
        <dbReference type="ARBA" id="ARBA00007891"/>
    </source>
</evidence>
<evidence type="ECO:0000256" key="11">
    <source>
        <dbReference type="SAM" id="Phobius"/>
    </source>
</evidence>
<keyword evidence="3" id="KW-0813">Transport</keyword>
<evidence type="ECO:0000256" key="7">
    <source>
        <dbReference type="ARBA" id="ARBA00022927"/>
    </source>
</evidence>
<reference evidence="12 13" key="1">
    <citation type="journal article" date="2016" name="Fungal Biol.">
        <title>The genome of Xylona heveae provides a window into fungal endophytism.</title>
        <authorList>
            <person name="Gazis R."/>
            <person name="Kuo A."/>
            <person name="Riley R."/>
            <person name="LaButti K."/>
            <person name="Lipzen A."/>
            <person name="Lin J."/>
            <person name="Amirebrahimi M."/>
            <person name="Hesse C.N."/>
            <person name="Spatafora J.W."/>
            <person name="Henrissat B."/>
            <person name="Hainaut M."/>
            <person name="Grigoriev I.V."/>
            <person name="Hibbett D.S."/>
        </authorList>
    </citation>
    <scope>NUCLEOTIDE SEQUENCE [LARGE SCALE GENOMIC DNA]</scope>
    <source>
        <strain evidence="12 13">TC161</strain>
    </source>
</reference>
<dbReference type="Pfam" id="PF09753">
    <property type="entry name" value="Use1"/>
    <property type="match status" value="1"/>
</dbReference>
<feature type="region of interest" description="Disordered" evidence="10">
    <location>
        <begin position="107"/>
        <end position="199"/>
    </location>
</feature>
<protein>
    <recommendedName>
        <fullName evidence="14">Synaptobrevin</fullName>
    </recommendedName>
</protein>
<dbReference type="STRING" id="1328760.A0A161TCT8"/>
<dbReference type="OrthoDB" id="3231855at2759"/>
<dbReference type="AlphaFoldDB" id="A0A161TCT8"/>
<proteinExistence type="inferred from homology"/>